<gene>
    <name evidence="1" type="ORF">F4562_004026</name>
</gene>
<accession>A0A7W9MHZ4</accession>
<organism evidence="1 2">
    <name type="scientific">Streptosporangium becharense</name>
    <dbReference type="NCBI Taxonomy" id="1816182"/>
    <lineage>
        <taxon>Bacteria</taxon>
        <taxon>Bacillati</taxon>
        <taxon>Actinomycetota</taxon>
        <taxon>Actinomycetes</taxon>
        <taxon>Streptosporangiales</taxon>
        <taxon>Streptosporangiaceae</taxon>
        <taxon>Streptosporangium</taxon>
    </lineage>
</organism>
<keyword evidence="2" id="KW-1185">Reference proteome</keyword>
<proteinExistence type="predicted"/>
<comment type="caution">
    <text evidence="1">The sequence shown here is derived from an EMBL/GenBank/DDBJ whole genome shotgun (WGS) entry which is preliminary data.</text>
</comment>
<reference evidence="1 2" key="1">
    <citation type="submission" date="2020-08" db="EMBL/GenBank/DDBJ databases">
        <title>Sequencing the genomes of 1000 actinobacteria strains.</title>
        <authorList>
            <person name="Klenk H.-P."/>
        </authorList>
    </citation>
    <scope>NUCLEOTIDE SEQUENCE [LARGE SCALE GENOMIC DNA]</scope>
    <source>
        <strain evidence="1 2">DSM 46887</strain>
    </source>
</reference>
<evidence type="ECO:0000313" key="2">
    <source>
        <dbReference type="Proteomes" id="UP000540685"/>
    </source>
</evidence>
<name>A0A7W9MHZ4_9ACTN</name>
<protein>
    <submittedName>
        <fullName evidence="1">Uncharacterized protein</fullName>
    </submittedName>
</protein>
<dbReference type="Proteomes" id="UP000540685">
    <property type="component" value="Unassembled WGS sequence"/>
</dbReference>
<dbReference type="RefSeq" id="WP_184548929.1">
    <property type="nucleotide sequence ID" value="NZ_JACHMP010000001.1"/>
</dbReference>
<dbReference type="AlphaFoldDB" id="A0A7W9MHZ4"/>
<sequence length="308" mass="33724">MFMHSVAGQSRAIPDWFTAWLRLGITTAKGSLESAQRQTVVAVSVTTRLQSAAAIALGYVCQRYTQRNRKPLTADWSISLSDVTPGTRIWVRTPKRVIVGDYLTGLPDRLYLNTPKTGAFQTRLVKEVRTPPPGVLTVGATTYSDTETTFVKSLLPSADPEEFLSSWDWGLLLVGSPERIYGDLAEQISTPNGLRFGPMSSIVRPIELTAPVGWRSSVMSSRAETPAWEAFPTSPHLVILDGAYATSRWLPECPAPVVIAILERTEPGVDAAVATLMQERAYATPVRDHELGWNAPAGCEVLAFRRAL</sequence>
<dbReference type="EMBL" id="JACHMP010000001">
    <property type="protein sequence ID" value="MBB5820964.1"/>
    <property type="molecule type" value="Genomic_DNA"/>
</dbReference>
<evidence type="ECO:0000313" key="1">
    <source>
        <dbReference type="EMBL" id="MBB5820964.1"/>
    </source>
</evidence>